<gene>
    <name evidence="2" type="ordered locus">RLO149_c037860</name>
</gene>
<evidence type="ECO:0000313" key="2">
    <source>
        <dbReference type="EMBL" id="AEI95699.1"/>
    </source>
</evidence>
<reference evidence="2 3" key="1">
    <citation type="journal article" date="2011" name="BMC Genomics">
        <title>Comparative genome analysis and genome-guided physiological analysis of Roseobacter litoralis.</title>
        <authorList>
            <person name="Kalhoefer D."/>
            <person name="Thole S."/>
            <person name="Voget S."/>
            <person name="Lehmann R."/>
            <person name="Liesegang H."/>
            <person name="Wollher A."/>
            <person name="Daniel R."/>
            <person name="Simon M."/>
            <person name="Brinkhoff T."/>
        </authorList>
    </citation>
    <scope>NUCLEOTIDE SEQUENCE [LARGE SCALE GENOMIC DNA]</scope>
    <source>
        <strain evidence="3">ATCC 49566 / DSM 6996 / JCM 21268 / NBRC 15278 / OCh 149</strain>
    </source>
</reference>
<proteinExistence type="predicted"/>
<sequence length="123" mass="13002">MTDRALSEAAMLTSLRDIRLPAEAAGGMAADLAATVALAGCAALLIATALRLLSLRKRSDTSDTLADQLVRLSALPEADKRVALLHVLRAHAPERYRALRGALYQPTGGVATTTLEAEVKRLV</sequence>
<keyword evidence="3" id="KW-1185">Reference proteome</keyword>
<protein>
    <submittedName>
        <fullName evidence="2">Uncharacterized protein</fullName>
    </submittedName>
</protein>
<dbReference type="HOGENOM" id="CLU_2024905_0_0_5"/>
<evidence type="ECO:0000313" key="3">
    <source>
        <dbReference type="Proteomes" id="UP000001353"/>
    </source>
</evidence>
<organism evidence="2 3">
    <name type="scientific">Roseobacter litoralis (strain ATCC 49566 / DSM 6996 / JCM 21268 / NBRC 15278 / OCh 149)</name>
    <dbReference type="NCBI Taxonomy" id="391595"/>
    <lineage>
        <taxon>Bacteria</taxon>
        <taxon>Pseudomonadati</taxon>
        <taxon>Pseudomonadota</taxon>
        <taxon>Alphaproteobacteria</taxon>
        <taxon>Rhodobacterales</taxon>
        <taxon>Roseobacteraceae</taxon>
        <taxon>Roseobacter</taxon>
    </lineage>
</organism>
<accession>F7ZCC6</accession>
<dbReference type="Proteomes" id="UP000001353">
    <property type="component" value="Chromosome"/>
</dbReference>
<dbReference type="STRING" id="391595.RLO149_c037860"/>
<dbReference type="RefSeq" id="WP_013963582.1">
    <property type="nucleotide sequence ID" value="NC_015730.1"/>
</dbReference>
<keyword evidence="1" id="KW-0472">Membrane</keyword>
<keyword evidence="1" id="KW-0812">Transmembrane</keyword>
<dbReference type="eggNOG" id="ENOG5032ZU4">
    <property type="taxonomic scope" value="Bacteria"/>
</dbReference>
<name>F7ZCC6_ROSLO</name>
<evidence type="ECO:0000256" key="1">
    <source>
        <dbReference type="SAM" id="Phobius"/>
    </source>
</evidence>
<dbReference type="AlphaFoldDB" id="F7ZCC6"/>
<dbReference type="OrthoDB" id="7875917at2"/>
<feature type="transmembrane region" description="Helical" evidence="1">
    <location>
        <begin position="32"/>
        <end position="53"/>
    </location>
</feature>
<dbReference type="KEGG" id="rli:RLO149_c037860"/>
<keyword evidence="1" id="KW-1133">Transmembrane helix</keyword>
<dbReference type="EMBL" id="CP002623">
    <property type="protein sequence ID" value="AEI95699.1"/>
    <property type="molecule type" value="Genomic_DNA"/>
</dbReference>